<reference evidence="2 3" key="1">
    <citation type="submission" date="2016-11" db="EMBL/GenBank/DDBJ databases">
        <authorList>
            <person name="Jaros S."/>
            <person name="Januszkiewicz K."/>
            <person name="Wedrychowicz H."/>
        </authorList>
    </citation>
    <scope>NUCLEOTIDE SEQUENCE [LARGE SCALE GENOMIC DNA]</scope>
    <source>
        <strain evidence="2 3">DSM 21758</strain>
    </source>
</reference>
<organism evidence="2 3">
    <name type="scientific">Clostridium cavendishii DSM 21758</name>
    <dbReference type="NCBI Taxonomy" id="1121302"/>
    <lineage>
        <taxon>Bacteria</taxon>
        <taxon>Bacillati</taxon>
        <taxon>Bacillota</taxon>
        <taxon>Clostridia</taxon>
        <taxon>Eubacteriales</taxon>
        <taxon>Clostridiaceae</taxon>
        <taxon>Clostridium</taxon>
    </lineage>
</organism>
<protein>
    <submittedName>
        <fullName evidence="2">Uncharacterized protein</fullName>
    </submittedName>
</protein>
<feature type="transmembrane region" description="Helical" evidence="1">
    <location>
        <begin position="62"/>
        <end position="82"/>
    </location>
</feature>
<keyword evidence="1" id="KW-0812">Transmembrane</keyword>
<keyword evidence="1" id="KW-1133">Transmembrane helix</keyword>
<dbReference type="OrthoDB" id="2868470at2"/>
<accession>A0A1M6CK80</accession>
<dbReference type="EMBL" id="FQZB01000004">
    <property type="protein sequence ID" value="SHI61271.1"/>
    <property type="molecule type" value="Genomic_DNA"/>
</dbReference>
<evidence type="ECO:0000256" key="1">
    <source>
        <dbReference type="SAM" id="Phobius"/>
    </source>
</evidence>
<dbReference type="AlphaFoldDB" id="A0A1M6CK80"/>
<dbReference type="RefSeq" id="WP_072984938.1">
    <property type="nucleotide sequence ID" value="NZ_FQZB01000004.1"/>
</dbReference>
<gene>
    <name evidence="2" type="ORF">SAMN02745163_00484</name>
</gene>
<keyword evidence="1" id="KW-0472">Membrane</keyword>
<name>A0A1M6CK80_9CLOT</name>
<feature type="transmembrane region" description="Helical" evidence="1">
    <location>
        <begin position="102"/>
        <end position="123"/>
    </location>
</feature>
<evidence type="ECO:0000313" key="2">
    <source>
        <dbReference type="EMBL" id="SHI61271.1"/>
    </source>
</evidence>
<evidence type="ECO:0000313" key="3">
    <source>
        <dbReference type="Proteomes" id="UP000184310"/>
    </source>
</evidence>
<proteinExistence type="predicted"/>
<sequence length="133" mass="15257">MVEIIKKMMSIMNDIHDKIMDKFGAGTYNFSDKQLHFIIIGIIGILIFAVTQIVFKKLAKHSITAISFIYTFTVLLVIVFGIELEQKITKRGNMEFGDIAAGVNGFLYLFGIYLVIKLIVYAIRNFKKEKRKK</sequence>
<dbReference type="STRING" id="1121302.SAMN02745163_00484"/>
<dbReference type="Proteomes" id="UP000184310">
    <property type="component" value="Unassembled WGS sequence"/>
</dbReference>
<feature type="transmembrane region" description="Helical" evidence="1">
    <location>
        <begin position="35"/>
        <end position="55"/>
    </location>
</feature>
<keyword evidence="3" id="KW-1185">Reference proteome</keyword>